<dbReference type="AlphaFoldDB" id="A0AAV5V1V2"/>
<sequence>AVEYTKQSNLCAEIGLTSTTITASRRSQYLCISFIDWRTAVSIFLPPKHLNMRKHTFRSQSISCVEEEWR</sequence>
<evidence type="ECO:0000313" key="2">
    <source>
        <dbReference type="Proteomes" id="UP001432322"/>
    </source>
</evidence>
<gene>
    <name evidence="1" type="ORF">PFISCL1PPCAC_3216</name>
</gene>
<dbReference type="Proteomes" id="UP001432322">
    <property type="component" value="Unassembled WGS sequence"/>
</dbReference>
<feature type="non-terminal residue" evidence="1">
    <location>
        <position position="70"/>
    </location>
</feature>
<feature type="non-terminal residue" evidence="1">
    <location>
        <position position="1"/>
    </location>
</feature>
<proteinExistence type="predicted"/>
<organism evidence="1 2">
    <name type="scientific">Pristionchus fissidentatus</name>
    <dbReference type="NCBI Taxonomy" id="1538716"/>
    <lineage>
        <taxon>Eukaryota</taxon>
        <taxon>Metazoa</taxon>
        <taxon>Ecdysozoa</taxon>
        <taxon>Nematoda</taxon>
        <taxon>Chromadorea</taxon>
        <taxon>Rhabditida</taxon>
        <taxon>Rhabditina</taxon>
        <taxon>Diplogasteromorpha</taxon>
        <taxon>Diplogasteroidea</taxon>
        <taxon>Neodiplogasteridae</taxon>
        <taxon>Pristionchus</taxon>
    </lineage>
</organism>
<keyword evidence="2" id="KW-1185">Reference proteome</keyword>
<name>A0AAV5V1V2_9BILA</name>
<evidence type="ECO:0000313" key="1">
    <source>
        <dbReference type="EMBL" id="GMT11919.1"/>
    </source>
</evidence>
<protein>
    <submittedName>
        <fullName evidence="1">Uncharacterized protein</fullName>
    </submittedName>
</protein>
<accession>A0AAV5V1V2</accession>
<reference evidence="1" key="1">
    <citation type="submission" date="2023-10" db="EMBL/GenBank/DDBJ databases">
        <title>Genome assembly of Pristionchus species.</title>
        <authorList>
            <person name="Yoshida K."/>
            <person name="Sommer R.J."/>
        </authorList>
    </citation>
    <scope>NUCLEOTIDE SEQUENCE</scope>
    <source>
        <strain evidence="1">RS5133</strain>
    </source>
</reference>
<dbReference type="EMBL" id="BTSY01000001">
    <property type="protein sequence ID" value="GMT11919.1"/>
    <property type="molecule type" value="Genomic_DNA"/>
</dbReference>
<comment type="caution">
    <text evidence="1">The sequence shown here is derived from an EMBL/GenBank/DDBJ whole genome shotgun (WGS) entry which is preliminary data.</text>
</comment>